<protein>
    <submittedName>
        <fullName evidence="2">Uncharacterized protein</fullName>
    </submittedName>
</protein>
<proteinExistence type="predicted"/>
<evidence type="ECO:0000313" key="3">
    <source>
        <dbReference type="Proteomes" id="UP000699462"/>
    </source>
</evidence>
<dbReference type="AlphaFoldDB" id="A0A8T0DN76"/>
<feature type="compositionally biased region" description="Polar residues" evidence="1">
    <location>
        <begin position="195"/>
        <end position="205"/>
    </location>
</feature>
<name>A0A8T0DN76_9TREM</name>
<feature type="region of interest" description="Disordered" evidence="1">
    <location>
        <begin position="504"/>
        <end position="580"/>
    </location>
</feature>
<feature type="region of interest" description="Disordered" evidence="1">
    <location>
        <begin position="585"/>
        <end position="604"/>
    </location>
</feature>
<feature type="region of interest" description="Disordered" evidence="1">
    <location>
        <begin position="808"/>
        <end position="830"/>
    </location>
</feature>
<dbReference type="Proteomes" id="UP000699462">
    <property type="component" value="Unassembled WGS sequence"/>
</dbReference>
<sequence>MSEPIRDICEWAPDVSGKFILVVLKVNALDSNFHSIHFTETVSEDSPKACLVRILTQLQDLFYDSSSRNLSVPNTPTAWQLRPFCSGHKVRASVAISPIAMRDQGSSEIVLLSGPSRKPSHCENQPVKEAVALSPFHCNYLLGEAAPRLHVKSSVSSTKEGKNRTTEPSCDVQDIHLTADHLNSKTVLVSKFSESNGYVPTNQSNEADDTSVKSNDSRMVTLVKSQVISRNIGTLLPDEESSPERQRRAATHRSPVLVLPVQQSLIKDNASTEDLYQPNSLAAGPTSESEYKPLKHSPLLPVPLQVDTSAVESGPSQPESVLPDSYLVASDVELRELSICLSRCMMTPPTIGKIPTPSSDERFATPIEQVTNNASKPSADRSRHTPRSRSPMLKSNLKSTVDEPFISPGQINLSELSSSSDATPNQLTNLCRKYSANSVTVARGRLTDASTKTTRKLCDVSTSYLLDSSPINLNCQLTPEEYTIISLPKLSTEVRFPARSSAISKVTTKGRDYSRTHPLFEESPDGDLAPCLHSQSDSSDSDYQPPAKATTGLTPSTRRRSLRSANAIKSTKPPLTQSLCMDRQSDSTLKVDSTPQQPSSHSPLLQLTSTPVHVVLRSPYTKPVSSMKKRRFFASSRSERLDREKKRFEQACRITLDELKNNRKKKSVKNAPTSNVNTKVSEVVPVTKLRPRKPTLSQAIDNAVTSQAMPTDSDLDFVPEILDSEDTHRSRCDSHSPENPKVTFPKLETVMEGSQCEEVVPASWESAVNIQYKPKKPTKSEILAEPPAFPHSSSEDLEAFDDVLSAAPSLFAPTPPPSNSKPKASRKVPARSRVEPIQLILESSEVVNSYPIASEQFRPEITTSPHQPCQPLISLPKNASSRNVDLDVTQEDSAAGVEFDHFDFREVRLHEASFERSPSPPAPIDLCLPEEETDQLMQIVQPPLSFASLIRRLSVVTKQVAEGTLAHERLGLRWSDVQKEVTELKAEAQILQRHFLASELVAK</sequence>
<feature type="compositionally biased region" description="Polar residues" evidence="1">
    <location>
        <begin position="567"/>
        <end position="579"/>
    </location>
</feature>
<organism evidence="2 3">
    <name type="scientific">Paragonimus westermani</name>
    <dbReference type="NCBI Taxonomy" id="34504"/>
    <lineage>
        <taxon>Eukaryota</taxon>
        <taxon>Metazoa</taxon>
        <taxon>Spiralia</taxon>
        <taxon>Lophotrochozoa</taxon>
        <taxon>Platyhelminthes</taxon>
        <taxon>Trematoda</taxon>
        <taxon>Digenea</taxon>
        <taxon>Plagiorchiida</taxon>
        <taxon>Troglotremata</taxon>
        <taxon>Troglotrematidae</taxon>
        <taxon>Paragonimus</taxon>
    </lineage>
</organism>
<gene>
    <name evidence="2" type="ORF">P879_03094</name>
</gene>
<evidence type="ECO:0000313" key="2">
    <source>
        <dbReference type="EMBL" id="KAF8568732.1"/>
    </source>
</evidence>
<keyword evidence="3" id="KW-1185">Reference proteome</keyword>
<feature type="region of interest" description="Disordered" evidence="1">
    <location>
        <begin position="269"/>
        <end position="298"/>
    </location>
</feature>
<evidence type="ECO:0000256" key="1">
    <source>
        <dbReference type="SAM" id="MobiDB-lite"/>
    </source>
</evidence>
<dbReference type="EMBL" id="JTDF01002502">
    <property type="protein sequence ID" value="KAF8568732.1"/>
    <property type="molecule type" value="Genomic_DNA"/>
</dbReference>
<accession>A0A8T0DN76</accession>
<comment type="caution">
    <text evidence="2">The sequence shown here is derived from an EMBL/GenBank/DDBJ whole genome shotgun (WGS) entry which is preliminary data.</text>
</comment>
<feature type="compositionally biased region" description="Basic and acidic residues" evidence="1">
    <location>
        <begin position="509"/>
        <end position="520"/>
    </location>
</feature>
<reference evidence="2 3" key="1">
    <citation type="submission" date="2019-07" db="EMBL/GenBank/DDBJ databases">
        <title>Annotation for the trematode Paragonimus westermani.</title>
        <authorList>
            <person name="Choi Y.-J."/>
        </authorList>
    </citation>
    <scope>NUCLEOTIDE SEQUENCE [LARGE SCALE GENOMIC DNA]</scope>
    <source>
        <strain evidence="2">180907_Pwestermani</strain>
    </source>
</reference>
<dbReference type="OrthoDB" id="10256849at2759"/>
<feature type="region of interest" description="Disordered" evidence="1">
    <location>
        <begin position="195"/>
        <end position="216"/>
    </location>
</feature>
<feature type="region of interest" description="Disordered" evidence="1">
    <location>
        <begin position="367"/>
        <end position="403"/>
    </location>
</feature>
<feature type="compositionally biased region" description="Polar residues" evidence="1">
    <location>
        <begin position="586"/>
        <end position="604"/>
    </location>
</feature>
<feature type="region of interest" description="Disordered" evidence="1">
    <location>
        <begin position="234"/>
        <end position="254"/>
    </location>
</feature>